<dbReference type="Proteomes" id="UP001302349">
    <property type="component" value="Chromosome"/>
</dbReference>
<reference evidence="4 5" key="1">
    <citation type="journal article" date="2023" name="Microbiol. Resour. Announc.">
        <title>Complete Genome Sequence of Imperialibacter roseus strain P4T.</title>
        <authorList>
            <person name="Tizabi D.R."/>
            <person name="Bachvaroff T."/>
            <person name="Hill R.T."/>
        </authorList>
    </citation>
    <scope>NUCLEOTIDE SEQUENCE [LARGE SCALE GENOMIC DNA]</scope>
    <source>
        <strain evidence="4 5">P4T</strain>
    </source>
</reference>
<feature type="domain" description="Response regulatory" evidence="2">
    <location>
        <begin position="2"/>
        <end position="115"/>
    </location>
</feature>
<dbReference type="Gene3D" id="2.40.50.1020">
    <property type="entry name" value="LytTr DNA-binding domain"/>
    <property type="match status" value="1"/>
</dbReference>
<accession>A0ABZ0IUR5</accession>
<dbReference type="SMART" id="SM00448">
    <property type="entry name" value="REC"/>
    <property type="match status" value="1"/>
</dbReference>
<sequence>MKVLIVEDEKLSADRLAQMVRKIVPDVEILAQIDSVKRTVEWLASQPAPDLLFLDIQLADGLSFEIFETVEVRVPIIFTTAYDEYAIKAFKVNSVDYLLKPIDDDELKAALMKFKSLTKPSGGSLGLPIDKLESLLAGLAKSYKERFIIKVGDHLKSVEVAEIDHFVSQEKATFIQNREGKRFIIDFTLDQAEALIDPSAFFRINRKYIVSFKSIKDIIAWSNSRLRLVLHNCDDTDVVVAREKVNTFKMWLDR</sequence>
<dbReference type="InterPro" id="IPR046947">
    <property type="entry name" value="LytR-like"/>
</dbReference>
<dbReference type="PROSITE" id="PS50930">
    <property type="entry name" value="HTH_LYTTR"/>
    <property type="match status" value="1"/>
</dbReference>
<feature type="domain" description="HTH LytTR-type" evidence="3">
    <location>
        <begin position="147"/>
        <end position="254"/>
    </location>
</feature>
<dbReference type="InterPro" id="IPR001789">
    <property type="entry name" value="Sig_transdc_resp-reg_receiver"/>
</dbReference>
<dbReference type="InterPro" id="IPR011006">
    <property type="entry name" value="CheY-like_superfamily"/>
</dbReference>
<keyword evidence="1" id="KW-0597">Phosphoprotein</keyword>
<dbReference type="PROSITE" id="PS50110">
    <property type="entry name" value="RESPONSE_REGULATORY"/>
    <property type="match status" value="1"/>
</dbReference>
<dbReference type="PANTHER" id="PTHR37299">
    <property type="entry name" value="TRANSCRIPTIONAL REGULATOR-RELATED"/>
    <property type="match status" value="1"/>
</dbReference>
<name>A0ABZ0IUR5_9BACT</name>
<dbReference type="PANTHER" id="PTHR37299:SF1">
    <property type="entry name" value="STAGE 0 SPORULATION PROTEIN A HOMOLOG"/>
    <property type="match status" value="1"/>
</dbReference>
<evidence type="ECO:0000313" key="4">
    <source>
        <dbReference type="EMBL" id="WOK08719.1"/>
    </source>
</evidence>
<organism evidence="4 5">
    <name type="scientific">Imperialibacter roseus</name>
    <dbReference type="NCBI Taxonomy" id="1324217"/>
    <lineage>
        <taxon>Bacteria</taxon>
        <taxon>Pseudomonadati</taxon>
        <taxon>Bacteroidota</taxon>
        <taxon>Cytophagia</taxon>
        <taxon>Cytophagales</taxon>
        <taxon>Flammeovirgaceae</taxon>
        <taxon>Imperialibacter</taxon>
    </lineage>
</organism>
<dbReference type="EMBL" id="CP136051">
    <property type="protein sequence ID" value="WOK08719.1"/>
    <property type="molecule type" value="Genomic_DNA"/>
</dbReference>
<dbReference type="Pfam" id="PF04397">
    <property type="entry name" value="LytTR"/>
    <property type="match status" value="1"/>
</dbReference>
<proteinExistence type="predicted"/>
<dbReference type="RefSeq" id="WP_317491352.1">
    <property type="nucleotide sequence ID" value="NZ_CP136051.1"/>
</dbReference>
<keyword evidence="4" id="KW-0238">DNA-binding</keyword>
<gene>
    <name evidence="4" type="ORF">RT717_08730</name>
</gene>
<protein>
    <submittedName>
        <fullName evidence="4">LytTR family DNA-binding domain-containing protein</fullName>
    </submittedName>
</protein>
<keyword evidence="5" id="KW-1185">Reference proteome</keyword>
<dbReference type="GO" id="GO:0003677">
    <property type="term" value="F:DNA binding"/>
    <property type="evidence" value="ECO:0007669"/>
    <property type="project" value="UniProtKB-KW"/>
</dbReference>
<dbReference type="SUPFAM" id="SSF52172">
    <property type="entry name" value="CheY-like"/>
    <property type="match status" value="1"/>
</dbReference>
<dbReference type="Gene3D" id="3.40.50.2300">
    <property type="match status" value="1"/>
</dbReference>
<dbReference type="SMART" id="SM00850">
    <property type="entry name" value="LytTR"/>
    <property type="match status" value="1"/>
</dbReference>
<dbReference type="Pfam" id="PF00072">
    <property type="entry name" value="Response_reg"/>
    <property type="match status" value="1"/>
</dbReference>
<evidence type="ECO:0000313" key="5">
    <source>
        <dbReference type="Proteomes" id="UP001302349"/>
    </source>
</evidence>
<feature type="modified residue" description="4-aspartylphosphate" evidence="1">
    <location>
        <position position="55"/>
    </location>
</feature>
<evidence type="ECO:0000259" key="2">
    <source>
        <dbReference type="PROSITE" id="PS50110"/>
    </source>
</evidence>
<evidence type="ECO:0000256" key="1">
    <source>
        <dbReference type="PROSITE-ProRule" id="PRU00169"/>
    </source>
</evidence>
<dbReference type="InterPro" id="IPR007492">
    <property type="entry name" value="LytTR_DNA-bd_dom"/>
</dbReference>
<evidence type="ECO:0000259" key="3">
    <source>
        <dbReference type="PROSITE" id="PS50930"/>
    </source>
</evidence>